<proteinExistence type="inferred from homology"/>
<evidence type="ECO:0000256" key="8">
    <source>
        <dbReference type="ARBA" id="ARBA00041137"/>
    </source>
</evidence>
<sequence length="404" mass="44845">MCKRLLHTPIIQSRSRHLVTAAPAPHFNVDHVVIGAGVVGLAIAERLSRRQRTSTLVLERHQQFGMEASSRNSEVIHAGIYYPPTSLKTRLCIRGRELLYRVCAEARIPCSKIGKWIVAVSDDEVEYLLKRKGLADELGVPTRWLARRVIQEGEPNLVAAQVLESRETGIVDSHSLMQYLEARVNLQNGNIIYSHPVQSIQKCSTGYIVRVGGPTPSTIQTRILINASGLCSDLIASQVLPLHYGPNTQTSIRYVKGHYFGLRGPPPVKRLIYPCPEKEAREAVTSLGVHCTLDLNGRLRFGPDALDVDRPDDYKIDVADEYLAGFHAAIQRYLPAVRKEDLYPDYTGIRPKLSACGEPFRDFVIKEESDCGMPRLVNLVGIESPGLTASLAIAEYVGHELTPQ</sequence>
<dbReference type="Proteomes" id="UP000320475">
    <property type="component" value="Unassembled WGS sequence"/>
</dbReference>
<evidence type="ECO:0000256" key="6">
    <source>
        <dbReference type="ARBA" id="ARBA00037941"/>
    </source>
</evidence>
<dbReference type="AlphaFoldDB" id="A0A507CKW9"/>
<dbReference type="EMBL" id="QEAM01000605">
    <property type="protein sequence ID" value="TPX38513.1"/>
    <property type="molecule type" value="Genomic_DNA"/>
</dbReference>
<dbReference type="Pfam" id="PF01266">
    <property type="entry name" value="DAO"/>
    <property type="match status" value="1"/>
</dbReference>
<dbReference type="OrthoDB" id="498204at2759"/>
<evidence type="ECO:0000256" key="7">
    <source>
        <dbReference type="ARBA" id="ARBA00038878"/>
    </source>
</evidence>
<dbReference type="EC" id="1.1.99.2" evidence="7"/>
<evidence type="ECO:0000256" key="1">
    <source>
        <dbReference type="ARBA" id="ARBA00001974"/>
    </source>
</evidence>
<accession>A0A507CKW9</accession>
<dbReference type="Gene3D" id="3.30.9.10">
    <property type="entry name" value="D-Amino Acid Oxidase, subunit A, domain 2"/>
    <property type="match status" value="1"/>
</dbReference>
<reference evidence="10 11" key="1">
    <citation type="journal article" date="2019" name="Sci. Rep.">
        <title>Comparative genomics of chytrid fungi reveal insights into the obligate biotrophic and pathogenic lifestyle of Synchytrium endobioticum.</title>
        <authorList>
            <person name="van de Vossenberg B.T.L.H."/>
            <person name="Warris S."/>
            <person name="Nguyen H.D.T."/>
            <person name="van Gent-Pelzer M.P.E."/>
            <person name="Joly D.L."/>
            <person name="van de Geest H.C."/>
            <person name="Bonants P.J.M."/>
            <person name="Smith D.S."/>
            <person name="Levesque C.A."/>
            <person name="van der Lee T.A.J."/>
        </authorList>
    </citation>
    <scope>NUCLEOTIDE SEQUENCE [LARGE SCALE GENOMIC DNA]</scope>
    <source>
        <strain evidence="10 11">LEV6574</strain>
    </source>
</reference>
<comment type="similarity">
    <text evidence="6">Belongs to the L2HGDH family.</text>
</comment>
<feature type="domain" description="FAD dependent oxidoreductase" evidence="9">
    <location>
        <begin position="30"/>
        <end position="397"/>
    </location>
</feature>
<name>A0A507CKW9_9FUNG</name>
<evidence type="ECO:0000256" key="5">
    <source>
        <dbReference type="ARBA" id="ARBA00036066"/>
    </source>
</evidence>
<dbReference type="Gene3D" id="3.50.50.60">
    <property type="entry name" value="FAD/NAD(P)-binding domain"/>
    <property type="match status" value="1"/>
</dbReference>
<comment type="catalytic activity">
    <reaction evidence="5">
        <text>(S)-2-hydroxyglutarate + A = 2-oxoglutarate + AH2</text>
        <dbReference type="Rhea" id="RHEA:21252"/>
        <dbReference type="ChEBI" id="CHEBI:13193"/>
        <dbReference type="ChEBI" id="CHEBI:16782"/>
        <dbReference type="ChEBI" id="CHEBI:16810"/>
        <dbReference type="ChEBI" id="CHEBI:17499"/>
        <dbReference type="EC" id="1.1.99.2"/>
    </reaction>
</comment>
<keyword evidence="3" id="KW-0274">FAD</keyword>
<dbReference type="GO" id="GO:0047545">
    <property type="term" value="F:(S)-2-hydroxyglutarate dehydrogenase activity"/>
    <property type="evidence" value="ECO:0007669"/>
    <property type="project" value="UniProtKB-EC"/>
</dbReference>
<evidence type="ECO:0000313" key="11">
    <source>
        <dbReference type="Proteomes" id="UP000320475"/>
    </source>
</evidence>
<keyword evidence="2" id="KW-0285">Flavoprotein</keyword>
<evidence type="ECO:0000259" key="9">
    <source>
        <dbReference type="Pfam" id="PF01266"/>
    </source>
</evidence>
<comment type="cofactor">
    <cofactor evidence="1">
        <name>FAD</name>
        <dbReference type="ChEBI" id="CHEBI:57692"/>
    </cofactor>
</comment>
<protein>
    <recommendedName>
        <fullName evidence="8">L-2-hydroxyglutarate dehydrogenase, mitochondrial</fullName>
        <ecNumber evidence="7">1.1.99.2</ecNumber>
    </recommendedName>
</protein>
<organism evidence="10 11">
    <name type="scientific">Synchytrium endobioticum</name>
    <dbReference type="NCBI Taxonomy" id="286115"/>
    <lineage>
        <taxon>Eukaryota</taxon>
        <taxon>Fungi</taxon>
        <taxon>Fungi incertae sedis</taxon>
        <taxon>Chytridiomycota</taxon>
        <taxon>Chytridiomycota incertae sedis</taxon>
        <taxon>Chytridiomycetes</taxon>
        <taxon>Synchytriales</taxon>
        <taxon>Synchytriaceae</taxon>
        <taxon>Synchytrium</taxon>
    </lineage>
</organism>
<evidence type="ECO:0000256" key="2">
    <source>
        <dbReference type="ARBA" id="ARBA00022630"/>
    </source>
</evidence>
<evidence type="ECO:0000313" key="10">
    <source>
        <dbReference type="EMBL" id="TPX38513.1"/>
    </source>
</evidence>
<dbReference type="PANTHER" id="PTHR43104">
    <property type="entry name" value="L-2-HYDROXYGLUTARATE DEHYDROGENASE, MITOCHONDRIAL"/>
    <property type="match status" value="1"/>
</dbReference>
<dbReference type="PANTHER" id="PTHR43104:SF4">
    <property type="entry name" value="L-2-HYDROXYGLUTARATE DEHYDROGENASE, MITOCHONDRIAL"/>
    <property type="match status" value="1"/>
</dbReference>
<dbReference type="SUPFAM" id="SSF51905">
    <property type="entry name" value="FAD/NAD(P)-binding domain"/>
    <property type="match status" value="1"/>
</dbReference>
<dbReference type="VEuPathDB" id="FungiDB:SeMB42_g03574"/>
<gene>
    <name evidence="10" type="ORF">SeLEV6574_g07754</name>
</gene>
<dbReference type="InterPro" id="IPR036188">
    <property type="entry name" value="FAD/NAD-bd_sf"/>
</dbReference>
<evidence type="ECO:0000256" key="3">
    <source>
        <dbReference type="ARBA" id="ARBA00022827"/>
    </source>
</evidence>
<keyword evidence="4" id="KW-0560">Oxidoreductase</keyword>
<dbReference type="InterPro" id="IPR006076">
    <property type="entry name" value="FAD-dep_OxRdtase"/>
</dbReference>
<evidence type="ECO:0000256" key="4">
    <source>
        <dbReference type="ARBA" id="ARBA00023002"/>
    </source>
</evidence>
<comment type="caution">
    <text evidence="10">The sequence shown here is derived from an EMBL/GenBank/DDBJ whole genome shotgun (WGS) entry which is preliminary data.</text>
</comment>